<feature type="domain" description="SAM-dependent MTase RsmB/NOP-type" evidence="16">
    <location>
        <begin position="1192"/>
        <end position="1434"/>
    </location>
</feature>
<name>G7YWA7_CLOSI</name>
<dbReference type="Pfam" id="PF01281">
    <property type="entry name" value="Ribosomal_L9_N"/>
    <property type="match status" value="1"/>
</dbReference>
<dbReference type="InterPro" id="IPR009027">
    <property type="entry name" value="Ribosomal_bL9/RNase_H1_N"/>
</dbReference>
<dbReference type="SUPFAM" id="SSF55658">
    <property type="entry name" value="L9 N-domain-like"/>
    <property type="match status" value="1"/>
</dbReference>
<evidence type="ECO:0000256" key="2">
    <source>
        <dbReference type="ARBA" id="ARBA00010605"/>
    </source>
</evidence>
<evidence type="ECO:0000256" key="1">
    <source>
        <dbReference type="ARBA" id="ARBA00004173"/>
    </source>
</evidence>
<sequence>RNFGCASKARTANGGTFTDFRIHGWLHKIDASAQVFWEISRQTLKVIDQIDVVLSAELDKLFAEAYLPLGKSALLCTYKRTEHFPATVGEPSAKLLSNSLHETTVPCPTINERTPATNILTRYCSHLLRAGKIGVANLALVMYHLEHRTTFAEFSLNSGNIKYGRPGWPLSTLRELHIQPNDLKYNVRYRADRNRRHLLRQQKTLSYINRERISSYSSQRQMGRVVVNALCFVCRSKGYTRFLIVRGLRTVISVRLNAESGGVCSVFLRELRTFFLYAGIPKEWNKKHHGSGSKTLACLFHDPQKGGKLMDDKLKTLEAFNPAPNVDGSHFSRDSVPRLDITDAILRLPPLFFFDFPVTLKRCACFQRHAFNGSDRKIFALNDTLVRPRLHVINHPKYLNWVLNVDLPTAGEGEGHAPENSCCLAEMHASFIFRHVLVESTVKKTSRGDVIQTRHKGRLPYVAWTCPMRPTMLKIAEIYLINVNQLSSTASFGANVRVRMLDKYSCTSPASCRGHLSTSRNHQSPHLGTRVIVGPNTINVHLHIDISHPCVNLTELPQQACFQSKHRREVFITVRGSFGRDGKMYMSSSNTTAKPDKGERQLLNDKNKTDPGNLGKSLAPVYQSVKNRRICAQIPHRFRTKERTRANWVKASESLNIMKRVGGPAATCAQALRIRLHYIRKEGAKEFCASRVVKNLPLPFSVLTDSQLVCDHCGQLRVMVSRFRNGHHVLSQNDRFRHSGPGVCFDRTVCASASTNNPRDFEITLQALTPSLSGFGQCPQSENIITLTRKHPIEAPSREWDAGIIPKLKVEQQIYEVTVKDEVDHTLEVLLTSDVPGLGTTGTVVKIHRNRFWRYLYPLQLAELPTKDRVKYFRSLSKNSGRPILCGDAYESEQRLRNMTLYIPMNPAVDWQLNPKHVKIAFRRYGFVVDEESITLPSQPVTRNSSASPFTISVKIDHVVDVPVSCRIFLYQKLDNFTCTQPPTDAVDLSPSNQAALVHFDRYYTQSYGPIAWCAMRVALLSPPTKVAVLNRAFETFTDENEDYARRGRLDLVKTLSGYQSLLSQSGSTATSNTDLDEEATVADEPAAPHSPRQFIGRADNSIPETVNLTEFVPVTEFIGESEIFTRECDRDVAFVPTDLRTNTNCGTRWELVDEDWNLPDALRVKCPKYGKLGGYHKPTFANGQFDFYPIDLGSVLVVLALNLNPGDTLLDLCAAPGGKTVTALQTLKPRRLVCVDNSLSRLQRLQHVLNTHGLVDAPSGPKVDVFHESSFNNFIKSALPVEERLFDKVLVDVPCSSDRHALTSDEGSLFSRGKSKARANLPELQSMLLRRGMSFCRVGGSVVYSTCTLSPAQNQAVIELCLDRVNSSENGARFALSNVFPLIRWFELAQRDLGLRLVPVFASQSATEPVGMLVAPVLSANYGPTFICKLKRIC</sequence>
<evidence type="ECO:0000256" key="12">
    <source>
        <dbReference type="ARBA" id="ARBA00042050"/>
    </source>
</evidence>
<dbReference type="Pfam" id="PF01189">
    <property type="entry name" value="Methyltr_RsmB-F"/>
    <property type="match status" value="1"/>
</dbReference>
<dbReference type="GO" id="GO:0008173">
    <property type="term" value="F:RNA methyltransferase activity"/>
    <property type="evidence" value="ECO:0007669"/>
    <property type="project" value="InterPro"/>
</dbReference>
<dbReference type="PANTHER" id="PTHR22808">
    <property type="entry name" value="NCL1 YEAST -RELATED NOL1/NOP2/FMU SUN DOMAIN-CONTAINING"/>
    <property type="match status" value="1"/>
</dbReference>
<keyword evidence="4 14" id="KW-0489">Methyltransferase</keyword>
<feature type="active site" description="Nucleophile" evidence="14">
    <location>
        <position position="1348"/>
    </location>
</feature>
<evidence type="ECO:0000256" key="9">
    <source>
        <dbReference type="ARBA" id="ARBA00022980"/>
    </source>
</evidence>
<keyword evidence="11" id="KW-0687">Ribonucleoprotein</keyword>
<evidence type="ECO:0000256" key="6">
    <source>
        <dbReference type="ARBA" id="ARBA00022691"/>
    </source>
</evidence>
<evidence type="ECO:0000313" key="18">
    <source>
        <dbReference type="Proteomes" id="UP000008909"/>
    </source>
</evidence>
<keyword evidence="8" id="KW-0809">Transit peptide</keyword>
<evidence type="ECO:0000256" key="15">
    <source>
        <dbReference type="SAM" id="MobiDB-lite"/>
    </source>
</evidence>
<dbReference type="InterPro" id="IPR023267">
    <property type="entry name" value="RCMT"/>
</dbReference>
<dbReference type="PANTHER" id="PTHR22808:SF3">
    <property type="entry name" value="5-METHYLCYTOSINE RRNA METHYLTRANSFERASE NSUN4"/>
    <property type="match status" value="1"/>
</dbReference>
<dbReference type="PRINTS" id="PR02008">
    <property type="entry name" value="RCMTFAMILY"/>
</dbReference>
<feature type="compositionally biased region" description="Basic and acidic residues" evidence="15">
    <location>
        <begin position="594"/>
        <end position="609"/>
    </location>
</feature>
<keyword evidence="10" id="KW-0496">Mitochondrion</keyword>
<evidence type="ECO:0000256" key="4">
    <source>
        <dbReference type="ARBA" id="ARBA00022603"/>
    </source>
</evidence>
<keyword evidence="7 14" id="KW-0694">RNA-binding</keyword>
<evidence type="ECO:0000313" key="17">
    <source>
        <dbReference type="EMBL" id="GAA57237.1"/>
    </source>
</evidence>
<reference key="2">
    <citation type="submission" date="2011-10" db="EMBL/GenBank/DDBJ databases">
        <title>The genome and transcriptome sequence of Clonorchis sinensis provide insights into the carcinogenic liver fluke.</title>
        <authorList>
            <person name="Wang X."/>
            <person name="Huang Y."/>
            <person name="Chen W."/>
            <person name="Liu H."/>
            <person name="Guo L."/>
            <person name="Chen Y."/>
            <person name="Luo F."/>
            <person name="Zhou W."/>
            <person name="Sun J."/>
            <person name="Mao Q."/>
            <person name="Liang P."/>
            <person name="Zhou C."/>
            <person name="Tian Y."/>
            <person name="Men J."/>
            <person name="Lv X."/>
            <person name="Huang L."/>
            <person name="Zhou J."/>
            <person name="Hu Y."/>
            <person name="Li R."/>
            <person name="Zhang F."/>
            <person name="Lei H."/>
            <person name="Li X."/>
            <person name="Hu X."/>
            <person name="Liang C."/>
            <person name="Xu J."/>
            <person name="Wu Z."/>
            <person name="Yu X."/>
        </authorList>
    </citation>
    <scope>NUCLEOTIDE SEQUENCE</scope>
    <source>
        <strain>Henan</strain>
    </source>
</reference>
<dbReference type="Gene3D" id="3.40.5.10">
    <property type="entry name" value="Ribosomal protein L9, N-terminal domain"/>
    <property type="match status" value="1"/>
</dbReference>
<comment type="caution">
    <text evidence="14">Lacks conserved residue(s) required for the propagation of feature annotation.</text>
</comment>
<evidence type="ECO:0000256" key="3">
    <source>
        <dbReference type="ARBA" id="ARBA00022552"/>
    </source>
</evidence>
<dbReference type="Proteomes" id="UP000008909">
    <property type="component" value="Unassembled WGS sequence"/>
</dbReference>
<keyword evidence="9" id="KW-0689">Ribosomal protein</keyword>
<comment type="similarity">
    <text evidence="2">Belongs to the bacterial ribosomal protein bL9 family.</text>
</comment>
<evidence type="ECO:0000256" key="11">
    <source>
        <dbReference type="ARBA" id="ARBA00023274"/>
    </source>
</evidence>
<dbReference type="GO" id="GO:0003723">
    <property type="term" value="F:RNA binding"/>
    <property type="evidence" value="ECO:0007669"/>
    <property type="project" value="UniProtKB-UniRule"/>
</dbReference>
<proteinExistence type="inferred from homology"/>
<evidence type="ECO:0000256" key="5">
    <source>
        <dbReference type="ARBA" id="ARBA00022679"/>
    </source>
</evidence>
<dbReference type="InterPro" id="IPR001678">
    <property type="entry name" value="MeTrfase_RsmB-F_NOP2_dom"/>
</dbReference>
<organism evidence="17 18">
    <name type="scientific">Clonorchis sinensis</name>
    <name type="common">Chinese liver fluke</name>
    <dbReference type="NCBI Taxonomy" id="79923"/>
    <lineage>
        <taxon>Eukaryota</taxon>
        <taxon>Metazoa</taxon>
        <taxon>Spiralia</taxon>
        <taxon>Lophotrochozoa</taxon>
        <taxon>Platyhelminthes</taxon>
        <taxon>Trematoda</taxon>
        <taxon>Digenea</taxon>
        <taxon>Opisthorchiida</taxon>
        <taxon>Opisthorchiata</taxon>
        <taxon>Opisthorchiidae</taxon>
        <taxon>Clonorchis</taxon>
    </lineage>
</organism>
<keyword evidence="18" id="KW-1185">Reference proteome</keyword>
<comment type="subcellular location">
    <subcellularLocation>
        <location evidence="1">Mitochondrion</location>
    </subcellularLocation>
</comment>
<keyword evidence="6 14" id="KW-0949">S-adenosyl-L-methionine</keyword>
<dbReference type="Gene3D" id="3.40.50.150">
    <property type="entry name" value="Vaccinia Virus protein VP39"/>
    <property type="match status" value="1"/>
</dbReference>
<dbReference type="GO" id="GO:0005762">
    <property type="term" value="C:mitochondrial large ribosomal subunit"/>
    <property type="evidence" value="ECO:0007669"/>
    <property type="project" value="TreeGrafter"/>
</dbReference>
<reference evidence="17" key="1">
    <citation type="journal article" date="2011" name="Genome Biol.">
        <title>The draft genome of the carcinogenic human liver fluke Clonorchis sinensis.</title>
        <authorList>
            <person name="Wang X."/>
            <person name="Chen W."/>
            <person name="Huang Y."/>
            <person name="Sun J."/>
            <person name="Men J."/>
            <person name="Liu H."/>
            <person name="Luo F."/>
            <person name="Guo L."/>
            <person name="Lv X."/>
            <person name="Deng C."/>
            <person name="Zhou C."/>
            <person name="Fan Y."/>
            <person name="Li X."/>
            <person name="Huang L."/>
            <person name="Hu Y."/>
            <person name="Liang C."/>
            <person name="Hu X."/>
            <person name="Xu J."/>
            <person name="Yu X."/>
        </authorList>
    </citation>
    <scope>NUCLEOTIDE SEQUENCE [LARGE SCALE GENOMIC DNA]</scope>
    <source>
        <strain evidence="17">Henan</strain>
    </source>
</reference>
<feature type="binding site" evidence="14">
    <location>
        <position position="1293"/>
    </location>
    <ligand>
        <name>S-adenosyl-L-methionine</name>
        <dbReference type="ChEBI" id="CHEBI:59789"/>
    </ligand>
</feature>
<feature type="binding site" evidence="14">
    <location>
        <position position="1237"/>
    </location>
    <ligand>
        <name>S-adenosyl-L-methionine</name>
        <dbReference type="ChEBI" id="CHEBI:59789"/>
    </ligand>
</feature>
<feature type="non-terminal residue" evidence="17">
    <location>
        <position position="1"/>
    </location>
</feature>
<keyword evidence="3" id="KW-0698">rRNA processing</keyword>
<gene>
    <name evidence="17" type="ORF">CLF_112370</name>
</gene>
<accession>G7YWA7</accession>
<dbReference type="InterPro" id="IPR049560">
    <property type="entry name" value="MeTrfase_RsmB-F_NOP2_cat"/>
</dbReference>
<feature type="region of interest" description="Disordered" evidence="15">
    <location>
        <begin position="1064"/>
        <end position="1090"/>
    </location>
</feature>
<feature type="region of interest" description="Disordered" evidence="15">
    <location>
        <begin position="583"/>
        <end position="615"/>
    </location>
</feature>
<dbReference type="EMBL" id="DF144611">
    <property type="protein sequence ID" value="GAA57237.1"/>
    <property type="molecule type" value="Genomic_DNA"/>
</dbReference>
<dbReference type="InterPro" id="IPR036935">
    <property type="entry name" value="Ribosomal_bL9_N_sf"/>
</dbReference>
<dbReference type="Gene3D" id="6.20.240.40">
    <property type="match status" value="1"/>
</dbReference>
<dbReference type="PROSITE" id="PS51686">
    <property type="entry name" value="SAM_MT_RSMB_NOP"/>
    <property type="match status" value="1"/>
</dbReference>
<comment type="catalytic activity">
    <reaction evidence="13">
        <text>a cytidine in rRNA + S-adenosyl-L-methionine = a 5-methylcytidine in rRNA + S-adenosyl-L-homocysteine + H(+)</text>
        <dbReference type="Rhea" id="RHEA:61484"/>
        <dbReference type="Rhea" id="RHEA-COMP:15836"/>
        <dbReference type="Rhea" id="RHEA-COMP:15837"/>
        <dbReference type="ChEBI" id="CHEBI:15378"/>
        <dbReference type="ChEBI" id="CHEBI:57856"/>
        <dbReference type="ChEBI" id="CHEBI:59789"/>
        <dbReference type="ChEBI" id="CHEBI:74483"/>
        <dbReference type="ChEBI" id="CHEBI:82748"/>
    </reaction>
</comment>
<evidence type="ECO:0000256" key="8">
    <source>
        <dbReference type="ARBA" id="ARBA00022946"/>
    </source>
</evidence>
<keyword evidence="5 14" id="KW-0808">Transferase</keyword>
<evidence type="ECO:0000256" key="13">
    <source>
        <dbReference type="ARBA" id="ARBA00049302"/>
    </source>
</evidence>
<comment type="similarity">
    <text evidence="14">Belongs to the class I-like SAM-binding methyltransferase superfamily. RsmB/NOP family.</text>
</comment>
<evidence type="ECO:0000256" key="14">
    <source>
        <dbReference type="PROSITE-ProRule" id="PRU01023"/>
    </source>
</evidence>
<protein>
    <recommendedName>
        <fullName evidence="12">NOL1/NOP2/Sun domain family member 4</fullName>
    </recommendedName>
</protein>
<dbReference type="GO" id="GO:0031167">
    <property type="term" value="P:rRNA methylation"/>
    <property type="evidence" value="ECO:0007669"/>
    <property type="project" value="TreeGrafter"/>
</dbReference>
<evidence type="ECO:0000256" key="10">
    <source>
        <dbReference type="ARBA" id="ARBA00023128"/>
    </source>
</evidence>
<dbReference type="SUPFAM" id="SSF53335">
    <property type="entry name" value="S-adenosyl-L-methionine-dependent methyltransferases"/>
    <property type="match status" value="1"/>
</dbReference>
<feature type="binding site" evidence="14">
    <location>
        <begin position="1214"/>
        <end position="1220"/>
    </location>
    <ligand>
        <name>S-adenosyl-L-methionine</name>
        <dbReference type="ChEBI" id="CHEBI:59789"/>
    </ligand>
</feature>
<evidence type="ECO:0000256" key="7">
    <source>
        <dbReference type="ARBA" id="ARBA00022884"/>
    </source>
</evidence>
<evidence type="ECO:0000259" key="16">
    <source>
        <dbReference type="PROSITE" id="PS51686"/>
    </source>
</evidence>
<dbReference type="InterPro" id="IPR020070">
    <property type="entry name" value="Ribosomal_bL9_N"/>
</dbReference>
<dbReference type="InterPro" id="IPR029063">
    <property type="entry name" value="SAM-dependent_MTases_sf"/>
</dbReference>